<protein>
    <recommendedName>
        <fullName evidence="6">SrtB family sortase</fullName>
    </recommendedName>
</protein>
<evidence type="ECO:0000313" key="4">
    <source>
        <dbReference type="EMBL" id="EEC58638.1"/>
    </source>
</evidence>
<feature type="active site" description="Acyl-thioester intermediate" evidence="2">
    <location>
        <position position="246"/>
    </location>
</feature>
<name>B7ANY1_9FIRM</name>
<evidence type="ECO:0000313" key="5">
    <source>
        <dbReference type="Proteomes" id="UP000003136"/>
    </source>
</evidence>
<keyword evidence="3" id="KW-0812">Transmembrane</keyword>
<reference evidence="4 5" key="2">
    <citation type="submission" date="2008-11" db="EMBL/GenBank/DDBJ databases">
        <authorList>
            <person name="Fulton L."/>
            <person name="Clifton S."/>
            <person name="Fulton B."/>
            <person name="Xu J."/>
            <person name="Minx P."/>
            <person name="Pepin K.H."/>
            <person name="Johnson M."/>
            <person name="Bhonagiri V."/>
            <person name="Nash W.E."/>
            <person name="Mardis E.R."/>
            <person name="Wilson R.K."/>
        </authorList>
    </citation>
    <scope>NUCLEOTIDE SEQUENCE [LARGE SCALE GENOMIC DNA]</scope>
    <source>
        <strain evidence="4 5">ATCC 43243</strain>
    </source>
</reference>
<dbReference type="AlphaFoldDB" id="B7ANY1"/>
<evidence type="ECO:0000256" key="3">
    <source>
        <dbReference type="SAM" id="Phobius"/>
    </source>
</evidence>
<organism evidence="4 5">
    <name type="scientific">[Bacteroides] pectinophilus ATCC 43243</name>
    <dbReference type="NCBI Taxonomy" id="483218"/>
    <lineage>
        <taxon>Bacteria</taxon>
        <taxon>Bacillati</taxon>
        <taxon>Bacillota</taxon>
        <taxon>Clostridia</taxon>
        <taxon>Eubacteriales</taxon>
    </lineage>
</organism>
<evidence type="ECO:0000256" key="1">
    <source>
        <dbReference type="ARBA" id="ARBA00022801"/>
    </source>
</evidence>
<keyword evidence="3" id="KW-1133">Transmembrane helix</keyword>
<dbReference type="GO" id="GO:0016787">
    <property type="term" value="F:hydrolase activity"/>
    <property type="evidence" value="ECO:0007669"/>
    <property type="project" value="UniProtKB-KW"/>
</dbReference>
<dbReference type="EMBL" id="ABVQ01000033">
    <property type="protein sequence ID" value="EEC58638.1"/>
    <property type="molecule type" value="Genomic_DNA"/>
</dbReference>
<dbReference type="HOGENOM" id="CLU_034078_0_0_9"/>
<comment type="caution">
    <text evidence="4">The sequence shown here is derived from an EMBL/GenBank/DDBJ whole genome shotgun (WGS) entry which is preliminary data.</text>
</comment>
<dbReference type="Pfam" id="PF04203">
    <property type="entry name" value="Sortase"/>
    <property type="match status" value="1"/>
</dbReference>
<dbReference type="InterPro" id="IPR005754">
    <property type="entry name" value="Sortase"/>
</dbReference>
<reference evidence="4 5" key="1">
    <citation type="submission" date="2008-11" db="EMBL/GenBank/DDBJ databases">
        <title>Draft genome sequence of Bacteroides pectinophilus (ATCC 43243).</title>
        <authorList>
            <person name="Sudarsanam P."/>
            <person name="Ley R."/>
            <person name="Guruge J."/>
            <person name="Turnbaugh P.J."/>
            <person name="Mahowald M."/>
            <person name="Liep D."/>
            <person name="Gordon J."/>
        </authorList>
    </citation>
    <scope>NUCLEOTIDE SEQUENCE [LARGE SCALE GENOMIC DNA]</scope>
    <source>
        <strain evidence="4 5">ATCC 43243</strain>
    </source>
</reference>
<dbReference type="SUPFAM" id="SSF63817">
    <property type="entry name" value="Sortase"/>
    <property type="match status" value="1"/>
</dbReference>
<evidence type="ECO:0000256" key="2">
    <source>
        <dbReference type="PIRSR" id="PIRSR605754-1"/>
    </source>
</evidence>
<keyword evidence="5" id="KW-1185">Reference proteome</keyword>
<proteinExistence type="predicted"/>
<dbReference type="CDD" id="cd05826">
    <property type="entry name" value="Sortase_B"/>
    <property type="match status" value="1"/>
</dbReference>
<dbReference type="NCBIfam" id="TIGR03064">
    <property type="entry name" value="sortase_srtB"/>
    <property type="match status" value="1"/>
</dbReference>
<dbReference type="Gene3D" id="2.40.260.10">
    <property type="entry name" value="Sortase"/>
    <property type="match status" value="1"/>
</dbReference>
<dbReference type="eggNOG" id="COG4509">
    <property type="taxonomic scope" value="Bacteria"/>
</dbReference>
<dbReference type="InterPro" id="IPR023365">
    <property type="entry name" value="Sortase_dom-sf"/>
</dbReference>
<feature type="active site" description="Proton donor/acceptor" evidence="2">
    <location>
        <position position="149"/>
    </location>
</feature>
<feature type="transmembrane region" description="Helical" evidence="3">
    <location>
        <begin position="12"/>
        <end position="32"/>
    </location>
</feature>
<dbReference type="InterPro" id="IPR009835">
    <property type="entry name" value="SrtB"/>
</dbReference>
<dbReference type="STRING" id="483218.BACPEC_00385"/>
<sequence>MGKITKSTKRAPLIAGVALCVAGLICCIIFLVTSFKKADLSNDMTNLQNSASVAASEPQSVPSIFPTANVDIPQKNLNFNELQKTNPDIYAWIYIPGTSVDYPVLQHPTDDTFYLEHNIDGSAGLPGCIYSELLNGKSFDDRNTVLYGHNMRNGSMFATLHRYADKDFFDTNRYIYIYTEKGTYVYEIFAAYTYSDIHLLKGLDITSDEKFADYLESVLAIRGMGNNIDNSLNIDSSDRIVTLSTCTSNDTRRFLVQGVLLNGRER</sequence>
<gene>
    <name evidence="4" type="ORF">BACPEC_00385</name>
</gene>
<accession>B7ANY1</accession>
<evidence type="ECO:0008006" key="6">
    <source>
        <dbReference type="Google" id="ProtNLM"/>
    </source>
</evidence>
<keyword evidence="1" id="KW-0378">Hydrolase</keyword>
<dbReference type="Proteomes" id="UP000003136">
    <property type="component" value="Unassembled WGS sequence"/>
</dbReference>
<keyword evidence="3" id="KW-0472">Membrane</keyword>